<evidence type="ECO:0000259" key="2">
    <source>
        <dbReference type="Pfam" id="PF07331"/>
    </source>
</evidence>
<dbReference type="RefSeq" id="WP_188428088.1">
    <property type="nucleotide sequence ID" value="NZ_BAABKH010000010.1"/>
</dbReference>
<evidence type="ECO:0000313" key="3">
    <source>
        <dbReference type="EMBL" id="GGF40903.1"/>
    </source>
</evidence>
<keyword evidence="1" id="KW-0472">Membrane</keyword>
<comment type="caution">
    <text evidence="3">The sequence shown here is derived from an EMBL/GenBank/DDBJ whole genome shotgun (WGS) entry which is preliminary data.</text>
</comment>
<name>A0A917BH70_9MICO</name>
<dbReference type="Pfam" id="PF07331">
    <property type="entry name" value="TctB"/>
    <property type="match status" value="1"/>
</dbReference>
<dbReference type="EMBL" id="BMEM01000001">
    <property type="protein sequence ID" value="GGF40903.1"/>
    <property type="molecule type" value="Genomic_DNA"/>
</dbReference>
<dbReference type="Proteomes" id="UP000605670">
    <property type="component" value="Unassembled WGS sequence"/>
</dbReference>
<evidence type="ECO:0000256" key="1">
    <source>
        <dbReference type="SAM" id="Phobius"/>
    </source>
</evidence>
<feature type="transmembrane region" description="Helical" evidence="1">
    <location>
        <begin position="151"/>
        <end position="178"/>
    </location>
</feature>
<reference evidence="3" key="2">
    <citation type="submission" date="2020-09" db="EMBL/GenBank/DDBJ databases">
        <authorList>
            <person name="Sun Q."/>
            <person name="Zhou Y."/>
        </authorList>
    </citation>
    <scope>NUCLEOTIDE SEQUENCE</scope>
    <source>
        <strain evidence="3">CGMCC 1.12160</strain>
    </source>
</reference>
<accession>A0A917BH70</accession>
<sequence>MSTAPTATTVASRRRTERLAGAAVAAAGAVLLVAAFAIPEPVRQSPGLGPRVLPLVVSVGLLLCGVLLVLTATRRHDEGVEEALLREDDDAVMELLDPDEPPVPLRGLLVVLALLVAYALVFIPLGFVLSTTLFLGTITTFVDPRRWIRNWVFAAALSGAVYLLFTEVLAVVLPAGLLG</sequence>
<keyword evidence="1" id="KW-0812">Transmembrane</keyword>
<proteinExistence type="predicted"/>
<feature type="transmembrane region" description="Helical" evidence="1">
    <location>
        <begin position="108"/>
        <end position="131"/>
    </location>
</feature>
<gene>
    <name evidence="3" type="ORF">GCM10011366_05760</name>
</gene>
<keyword evidence="1" id="KW-1133">Transmembrane helix</keyword>
<evidence type="ECO:0000313" key="4">
    <source>
        <dbReference type="Proteomes" id="UP000605670"/>
    </source>
</evidence>
<dbReference type="AlphaFoldDB" id="A0A917BH70"/>
<keyword evidence="4" id="KW-1185">Reference proteome</keyword>
<feature type="transmembrane region" description="Helical" evidence="1">
    <location>
        <begin position="51"/>
        <end position="70"/>
    </location>
</feature>
<organism evidence="3 4">
    <name type="scientific">Ornithinimicrobium tianjinense</name>
    <dbReference type="NCBI Taxonomy" id="1195761"/>
    <lineage>
        <taxon>Bacteria</taxon>
        <taxon>Bacillati</taxon>
        <taxon>Actinomycetota</taxon>
        <taxon>Actinomycetes</taxon>
        <taxon>Micrococcales</taxon>
        <taxon>Ornithinimicrobiaceae</taxon>
        <taxon>Ornithinimicrobium</taxon>
    </lineage>
</organism>
<dbReference type="InterPro" id="IPR009936">
    <property type="entry name" value="DUF1468"/>
</dbReference>
<feature type="domain" description="DUF1468" evidence="2">
    <location>
        <begin position="20"/>
        <end position="174"/>
    </location>
</feature>
<reference evidence="3" key="1">
    <citation type="journal article" date="2014" name="Int. J. Syst. Evol. Microbiol.">
        <title>Complete genome sequence of Corynebacterium casei LMG S-19264T (=DSM 44701T), isolated from a smear-ripened cheese.</title>
        <authorList>
            <consortium name="US DOE Joint Genome Institute (JGI-PGF)"/>
            <person name="Walter F."/>
            <person name="Albersmeier A."/>
            <person name="Kalinowski J."/>
            <person name="Ruckert C."/>
        </authorList>
    </citation>
    <scope>NUCLEOTIDE SEQUENCE</scope>
    <source>
        <strain evidence="3">CGMCC 1.12160</strain>
    </source>
</reference>
<protein>
    <recommendedName>
        <fullName evidence="2">DUF1468 domain-containing protein</fullName>
    </recommendedName>
</protein>
<feature type="transmembrane region" description="Helical" evidence="1">
    <location>
        <begin position="19"/>
        <end position="39"/>
    </location>
</feature>